<dbReference type="EMBL" id="QGKW02001940">
    <property type="protein sequence ID" value="KAF2556015.1"/>
    <property type="molecule type" value="Genomic_DNA"/>
</dbReference>
<proteinExistence type="predicted"/>
<evidence type="ECO:0000256" key="1">
    <source>
        <dbReference type="SAM" id="MobiDB-lite"/>
    </source>
</evidence>
<comment type="caution">
    <text evidence="2">The sequence shown here is derived from an EMBL/GenBank/DDBJ whole genome shotgun (WGS) entry which is preliminary data.</text>
</comment>
<dbReference type="AlphaFoldDB" id="A0A8S9HBX7"/>
<protein>
    <submittedName>
        <fullName evidence="2">Uncharacterized protein</fullName>
    </submittedName>
</protein>
<name>A0A8S9HBX7_BRACR</name>
<evidence type="ECO:0000313" key="3">
    <source>
        <dbReference type="Proteomes" id="UP000712281"/>
    </source>
</evidence>
<reference evidence="2" key="1">
    <citation type="submission" date="2019-12" db="EMBL/GenBank/DDBJ databases">
        <title>Genome sequencing and annotation of Brassica cretica.</title>
        <authorList>
            <person name="Studholme D.J."/>
            <person name="Sarris P.F."/>
        </authorList>
    </citation>
    <scope>NUCLEOTIDE SEQUENCE</scope>
    <source>
        <strain evidence="2">PFS-001/15</strain>
        <tissue evidence="2">Leaf</tissue>
    </source>
</reference>
<organism evidence="2 3">
    <name type="scientific">Brassica cretica</name>
    <name type="common">Mustard</name>
    <dbReference type="NCBI Taxonomy" id="69181"/>
    <lineage>
        <taxon>Eukaryota</taxon>
        <taxon>Viridiplantae</taxon>
        <taxon>Streptophyta</taxon>
        <taxon>Embryophyta</taxon>
        <taxon>Tracheophyta</taxon>
        <taxon>Spermatophyta</taxon>
        <taxon>Magnoliopsida</taxon>
        <taxon>eudicotyledons</taxon>
        <taxon>Gunneridae</taxon>
        <taxon>Pentapetalae</taxon>
        <taxon>rosids</taxon>
        <taxon>malvids</taxon>
        <taxon>Brassicales</taxon>
        <taxon>Brassicaceae</taxon>
        <taxon>Brassiceae</taxon>
        <taxon>Brassica</taxon>
    </lineage>
</organism>
<sequence>MYLGLQITLDTVGYGLDEVENEQLMGLRNKETRLLQEANFDDLRSDSMARIFKGTIKASISSRTLPRLQDNSHSKGTRQPTH</sequence>
<feature type="region of interest" description="Disordered" evidence="1">
    <location>
        <begin position="63"/>
        <end position="82"/>
    </location>
</feature>
<dbReference type="Proteomes" id="UP000712281">
    <property type="component" value="Unassembled WGS sequence"/>
</dbReference>
<gene>
    <name evidence="2" type="ORF">F2Q68_00015055</name>
</gene>
<accession>A0A8S9HBX7</accession>
<evidence type="ECO:0000313" key="2">
    <source>
        <dbReference type="EMBL" id="KAF2556015.1"/>
    </source>
</evidence>